<keyword evidence="4 15" id="KW-0227">DNA damage</keyword>
<feature type="domain" description="Helicase ATP-binding" evidence="16">
    <location>
        <begin position="300"/>
        <end position="461"/>
    </location>
</feature>
<dbReference type="NCBIfam" id="NF008165">
    <property type="entry name" value="PRK10917.1-3"/>
    <property type="match status" value="1"/>
</dbReference>
<protein>
    <recommendedName>
        <fullName evidence="2 15">ATP-dependent DNA helicase RecG</fullName>
        <ecNumber evidence="13 15">5.6.2.4</ecNumber>
    </recommendedName>
</protein>
<evidence type="ECO:0000256" key="8">
    <source>
        <dbReference type="ARBA" id="ARBA00023125"/>
    </source>
</evidence>
<keyword evidence="5 15" id="KW-0378">Hydrolase</keyword>
<evidence type="ECO:0000256" key="9">
    <source>
        <dbReference type="ARBA" id="ARBA00023172"/>
    </source>
</evidence>
<dbReference type="Gene3D" id="2.40.50.140">
    <property type="entry name" value="Nucleic acid-binding proteins"/>
    <property type="match status" value="1"/>
</dbReference>
<dbReference type="Pfam" id="PF19833">
    <property type="entry name" value="RecG_dom3_C"/>
    <property type="match status" value="1"/>
</dbReference>
<comment type="catalytic activity">
    <reaction evidence="12 15">
        <text>Couples ATP hydrolysis with the unwinding of duplex DNA by translocating in the 3'-5' direction.</text>
        <dbReference type="EC" id="5.6.2.4"/>
    </reaction>
</comment>
<proteinExistence type="inferred from homology"/>
<dbReference type="SUPFAM" id="SSF50249">
    <property type="entry name" value="Nucleic acid-binding proteins"/>
    <property type="match status" value="1"/>
</dbReference>
<dbReference type="Gene3D" id="3.40.50.300">
    <property type="entry name" value="P-loop containing nucleotide triphosphate hydrolases"/>
    <property type="match status" value="2"/>
</dbReference>
<dbReference type="GO" id="GO:0005524">
    <property type="term" value="F:ATP binding"/>
    <property type="evidence" value="ECO:0007669"/>
    <property type="project" value="UniProtKB-KW"/>
</dbReference>
<dbReference type="InterPro" id="IPR004609">
    <property type="entry name" value="ATP-dep_DNA_helicase_RecG"/>
</dbReference>
<evidence type="ECO:0000259" key="16">
    <source>
        <dbReference type="PROSITE" id="PS51192"/>
    </source>
</evidence>
<evidence type="ECO:0000256" key="14">
    <source>
        <dbReference type="ARBA" id="ARBA00048988"/>
    </source>
</evidence>
<evidence type="ECO:0000256" key="13">
    <source>
        <dbReference type="ARBA" id="ARBA00034808"/>
    </source>
</evidence>
<dbReference type="NCBIfam" id="TIGR00643">
    <property type="entry name" value="recG"/>
    <property type="match status" value="1"/>
</dbReference>
<gene>
    <name evidence="18" type="ORF">SAMN02787113_01108</name>
</gene>
<dbReference type="SUPFAM" id="SSF52540">
    <property type="entry name" value="P-loop containing nucleoside triphosphate hydrolases"/>
    <property type="match status" value="2"/>
</dbReference>
<name>A0A1H9DAT7_9BACI</name>
<dbReference type="InterPro" id="IPR011545">
    <property type="entry name" value="DEAD/DEAH_box_helicase_dom"/>
</dbReference>
<evidence type="ECO:0000256" key="3">
    <source>
        <dbReference type="ARBA" id="ARBA00022741"/>
    </source>
</evidence>
<dbReference type="EC" id="5.6.2.4" evidence="13 15"/>
<dbReference type="InterPro" id="IPR012340">
    <property type="entry name" value="NA-bd_OB-fold"/>
</dbReference>
<dbReference type="PROSITE" id="PS51192">
    <property type="entry name" value="HELICASE_ATP_BIND_1"/>
    <property type="match status" value="1"/>
</dbReference>
<evidence type="ECO:0000256" key="6">
    <source>
        <dbReference type="ARBA" id="ARBA00022806"/>
    </source>
</evidence>
<dbReference type="InterPro" id="IPR027417">
    <property type="entry name" value="P-loop_NTPase"/>
</dbReference>
<dbReference type="SMART" id="SM00487">
    <property type="entry name" value="DEXDc"/>
    <property type="match status" value="1"/>
</dbReference>
<reference evidence="18 19" key="1">
    <citation type="submission" date="2016-10" db="EMBL/GenBank/DDBJ databases">
        <authorList>
            <person name="Varghese N."/>
            <person name="Submissions S."/>
        </authorList>
    </citation>
    <scope>NUCLEOTIDE SEQUENCE [LARGE SCALE GENOMIC DNA]</scope>
    <source>
        <strain evidence="18 19">TC-13</strain>
    </source>
</reference>
<dbReference type="InterPro" id="IPR001650">
    <property type="entry name" value="Helicase_C-like"/>
</dbReference>
<comment type="similarity">
    <text evidence="1 15">Belongs to the helicase family. RecG subfamily.</text>
</comment>
<dbReference type="GO" id="GO:0043138">
    <property type="term" value="F:3'-5' DNA helicase activity"/>
    <property type="evidence" value="ECO:0007669"/>
    <property type="project" value="UniProtKB-EC"/>
</dbReference>
<dbReference type="GO" id="GO:0006281">
    <property type="term" value="P:DNA repair"/>
    <property type="evidence" value="ECO:0007669"/>
    <property type="project" value="UniProtKB-UniRule"/>
</dbReference>
<evidence type="ECO:0000256" key="10">
    <source>
        <dbReference type="ARBA" id="ARBA00023204"/>
    </source>
</evidence>
<evidence type="ECO:0000256" key="15">
    <source>
        <dbReference type="RuleBase" id="RU363016"/>
    </source>
</evidence>
<accession>A0A1H9DAT7</accession>
<dbReference type="InterPro" id="IPR047112">
    <property type="entry name" value="RecG/Mfd"/>
</dbReference>
<evidence type="ECO:0000256" key="5">
    <source>
        <dbReference type="ARBA" id="ARBA00022801"/>
    </source>
</evidence>
<evidence type="ECO:0000256" key="11">
    <source>
        <dbReference type="ARBA" id="ARBA00023235"/>
    </source>
</evidence>
<dbReference type="PANTHER" id="PTHR47964">
    <property type="entry name" value="ATP-DEPENDENT DNA HELICASE HOMOLOG RECG, CHLOROPLASTIC"/>
    <property type="match status" value="1"/>
</dbReference>
<evidence type="ECO:0000256" key="2">
    <source>
        <dbReference type="ARBA" id="ARBA00017846"/>
    </source>
</evidence>
<dbReference type="AlphaFoldDB" id="A0A1H9DAT7"/>
<comment type="caution">
    <text evidence="18">The sequence shown here is derived from an EMBL/GenBank/DDBJ whole genome shotgun (WGS) entry which is preliminary data.</text>
</comment>
<keyword evidence="10 15" id="KW-0234">DNA repair</keyword>
<evidence type="ECO:0000259" key="17">
    <source>
        <dbReference type="PROSITE" id="PS51194"/>
    </source>
</evidence>
<dbReference type="Pfam" id="PF00270">
    <property type="entry name" value="DEAD"/>
    <property type="match status" value="1"/>
</dbReference>
<evidence type="ECO:0000256" key="12">
    <source>
        <dbReference type="ARBA" id="ARBA00034617"/>
    </source>
</evidence>
<dbReference type="InterPro" id="IPR014001">
    <property type="entry name" value="Helicase_ATP-bd"/>
</dbReference>
<dbReference type="Pfam" id="PF00271">
    <property type="entry name" value="Helicase_C"/>
    <property type="match status" value="1"/>
</dbReference>
<organism evidence="18 19">
    <name type="scientific">Lysinibacillus fusiformis</name>
    <dbReference type="NCBI Taxonomy" id="28031"/>
    <lineage>
        <taxon>Bacteria</taxon>
        <taxon>Bacillati</taxon>
        <taxon>Bacillota</taxon>
        <taxon>Bacilli</taxon>
        <taxon>Bacillales</taxon>
        <taxon>Bacillaceae</taxon>
        <taxon>Lysinibacillus</taxon>
    </lineage>
</organism>
<dbReference type="CDD" id="cd18811">
    <property type="entry name" value="SF2_C_RecG"/>
    <property type="match status" value="1"/>
</dbReference>
<keyword evidence="3 15" id="KW-0547">Nucleotide-binding</keyword>
<evidence type="ECO:0000256" key="7">
    <source>
        <dbReference type="ARBA" id="ARBA00022840"/>
    </source>
</evidence>
<keyword evidence="7 15" id="KW-0067">ATP-binding</keyword>
<keyword evidence="6 15" id="KW-0347">Helicase</keyword>
<dbReference type="GO" id="GO:0006310">
    <property type="term" value="P:DNA recombination"/>
    <property type="evidence" value="ECO:0007669"/>
    <property type="project" value="UniProtKB-UniRule"/>
</dbReference>
<dbReference type="CDD" id="cd17992">
    <property type="entry name" value="DEXHc_RecG"/>
    <property type="match status" value="1"/>
</dbReference>
<dbReference type="GO" id="GO:0003677">
    <property type="term" value="F:DNA binding"/>
    <property type="evidence" value="ECO:0007669"/>
    <property type="project" value="UniProtKB-KW"/>
</dbReference>
<dbReference type="SMART" id="SM00490">
    <property type="entry name" value="HELICc"/>
    <property type="match status" value="2"/>
</dbReference>
<keyword evidence="9 15" id="KW-0233">DNA recombination</keyword>
<dbReference type="EMBL" id="FOEL01000003">
    <property type="protein sequence ID" value="SEQ10427.1"/>
    <property type="molecule type" value="Genomic_DNA"/>
</dbReference>
<sequence>MCRVREKNYGTLEREAITLHKQAMKGVWDKMTELYGPVNELKGVGKETAAHLESLGINTIADLLWTFPHRHEDFRLKDLAQTPHNERVTVECKVEREPTVLFLGRNKSRLQVTVLAGRHLVKVVFFNQGYLKQKLVPGSIITVTGKWDRGRQVINGTSVIFGPKTDQVDFEPVYSLKGLIQQKRFRKYMRQVLDDYGANLPDAIPQDLQDSYKLVPIQEGLEGIHFPLDAQHAKQARRRFAYEELLNFQLRMQALRKVRKENEQGTVIQYDVHMLREFIAALPYELTNAQKRVVNEICKDLKEPHRMNRLLQGDVGSGKTVVAAIGLYAAVSAGYQGALMAPTEILAEQHLENLLEWFQPFGVRVALLSGSTKTKERRVILADLANGELDIVIGTHALIQPDVIFKNLGFVITDEQHRFGVEQRRILRDKGENPDVLFMTATPIPRTLAITAFGEMDVSMIDEMPAGRKQIETHWMKKEQFGSVISKLEGELAAGRQAYAICPLIEESDKLDVQNAVEIYEQLATYFTGRYQVGLMHGRLSADEKDAVMRAFSDGSIQVLVSTTVVEVGVNVPNATFMIVYDAERFGLAQLHQLRGRVGRGEHQSYCILLADPKSDEGKERMQSMTETNDGFRLAEKDLELRGPGDFFGRKQSGLPDFKVADLVHDYRILETARKDATTMLETDDFWHGDDYRYLREMLENSGVLQGERFD</sequence>
<dbReference type="PROSITE" id="PS51194">
    <property type="entry name" value="HELICASE_CTER"/>
    <property type="match status" value="1"/>
</dbReference>
<dbReference type="GO" id="GO:0016787">
    <property type="term" value="F:hydrolase activity"/>
    <property type="evidence" value="ECO:0007669"/>
    <property type="project" value="UniProtKB-KW"/>
</dbReference>
<evidence type="ECO:0000313" key="19">
    <source>
        <dbReference type="Proteomes" id="UP000199410"/>
    </source>
</evidence>
<dbReference type="Proteomes" id="UP000199410">
    <property type="component" value="Unassembled WGS sequence"/>
</dbReference>
<comment type="catalytic activity">
    <reaction evidence="14 15">
        <text>ATP + H2O = ADP + phosphate + H(+)</text>
        <dbReference type="Rhea" id="RHEA:13065"/>
        <dbReference type="ChEBI" id="CHEBI:15377"/>
        <dbReference type="ChEBI" id="CHEBI:15378"/>
        <dbReference type="ChEBI" id="CHEBI:30616"/>
        <dbReference type="ChEBI" id="CHEBI:43474"/>
        <dbReference type="ChEBI" id="CHEBI:456216"/>
        <dbReference type="EC" id="5.6.2.4"/>
    </reaction>
</comment>
<dbReference type="InterPro" id="IPR045562">
    <property type="entry name" value="RecG_dom3_C"/>
</dbReference>
<evidence type="ECO:0000313" key="18">
    <source>
        <dbReference type="EMBL" id="SEQ10427.1"/>
    </source>
</evidence>
<dbReference type="PANTHER" id="PTHR47964:SF1">
    <property type="entry name" value="ATP-DEPENDENT DNA HELICASE HOMOLOG RECG, CHLOROPLASTIC"/>
    <property type="match status" value="1"/>
</dbReference>
<comment type="function">
    <text evidence="15">Plays a critical role in recombination and DNA repair. Helps process Holliday junction intermediates to mature products by catalyzing branch migration. Has replication fork regression activity, unwinds stalled or blocked replication forks to make a HJ that can be resolved. Has a DNA unwinding activity characteristic of a DNA helicase with 3'-5' polarity.</text>
</comment>
<dbReference type="NCBIfam" id="NF008168">
    <property type="entry name" value="PRK10917.2-2"/>
    <property type="match status" value="1"/>
</dbReference>
<feature type="domain" description="Helicase C-terminal" evidence="17">
    <location>
        <begin position="480"/>
        <end position="645"/>
    </location>
</feature>
<dbReference type="Gene3D" id="1.10.150.20">
    <property type="entry name" value="5' to 3' exonuclease, C-terminal subdomain"/>
    <property type="match status" value="1"/>
</dbReference>
<evidence type="ECO:0000256" key="1">
    <source>
        <dbReference type="ARBA" id="ARBA00007504"/>
    </source>
</evidence>
<dbReference type="CDD" id="cd04488">
    <property type="entry name" value="RecG_wedge_OBF"/>
    <property type="match status" value="1"/>
</dbReference>
<dbReference type="Pfam" id="PF17191">
    <property type="entry name" value="RecG_wedge"/>
    <property type="match status" value="1"/>
</dbReference>
<evidence type="ECO:0000256" key="4">
    <source>
        <dbReference type="ARBA" id="ARBA00022763"/>
    </source>
</evidence>
<dbReference type="InterPro" id="IPR033454">
    <property type="entry name" value="RecG_wedge"/>
</dbReference>
<keyword evidence="11" id="KW-0413">Isomerase</keyword>
<keyword evidence="8" id="KW-0238">DNA-binding</keyword>